<name>A0A7N2MXI3_QUELO</name>
<sequence length="78" mass="8841">MVACSSRLSLCWDARTLQNGRHTRVRRGDARAMPLPARQCRIQFFFFSFPDSRRLGPICSDSGCIGPYRAKPPIQAEI</sequence>
<proteinExistence type="predicted"/>
<dbReference type="Gramene" id="QL11p004506:mrna">
    <property type="protein sequence ID" value="QL11p004506:mrna"/>
    <property type="gene ID" value="QL11p004506"/>
</dbReference>
<evidence type="ECO:0000313" key="1">
    <source>
        <dbReference type="EnsemblPlants" id="QL11p004506:mrna"/>
    </source>
</evidence>
<dbReference type="EMBL" id="LRBV02000011">
    <property type="status" value="NOT_ANNOTATED_CDS"/>
    <property type="molecule type" value="Genomic_DNA"/>
</dbReference>
<reference evidence="1" key="2">
    <citation type="submission" date="2021-01" db="UniProtKB">
        <authorList>
            <consortium name="EnsemblPlants"/>
        </authorList>
    </citation>
    <scope>IDENTIFICATION</scope>
</reference>
<organism evidence="1 2">
    <name type="scientific">Quercus lobata</name>
    <name type="common">Valley oak</name>
    <dbReference type="NCBI Taxonomy" id="97700"/>
    <lineage>
        <taxon>Eukaryota</taxon>
        <taxon>Viridiplantae</taxon>
        <taxon>Streptophyta</taxon>
        <taxon>Embryophyta</taxon>
        <taxon>Tracheophyta</taxon>
        <taxon>Spermatophyta</taxon>
        <taxon>Magnoliopsida</taxon>
        <taxon>eudicotyledons</taxon>
        <taxon>Gunneridae</taxon>
        <taxon>Pentapetalae</taxon>
        <taxon>rosids</taxon>
        <taxon>fabids</taxon>
        <taxon>Fagales</taxon>
        <taxon>Fagaceae</taxon>
        <taxon>Quercus</taxon>
    </lineage>
</organism>
<dbReference type="Proteomes" id="UP000594261">
    <property type="component" value="Chromosome 11"/>
</dbReference>
<dbReference type="EnsemblPlants" id="QL11p004506:mrna">
    <property type="protein sequence ID" value="QL11p004506:mrna"/>
    <property type="gene ID" value="QL11p004506"/>
</dbReference>
<dbReference type="InParanoid" id="A0A7N2MXI3"/>
<accession>A0A7N2MXI3</accession>
<reference evidence="1 2" key="1">
    <citation type="journal article" date="2016" name="G3 (Bethesda)">
        <title>First Draft Assembly and Annotation of the Genome of a California Endemic Oak Quercus lobata Nee (Fagaceae).</title>
        <authorList>
            <person name="Sork V.L."/>
            <person name="Fitz-Gibbon S.T."/>
            <person name="Puiu D."/>
            <person name="Crepeau M."/>
            <person name="Gugger P.F."/>
            <person name="Sherman R."/>
            <person name="Stevens K."/>
            <person name="Langley C.H."/>
            <person name="Pellegrini M."/>
            <person name="Salzberg S.L."/>
        </authorList>
    </citation>
    <scope>NUCLEOTIDE SEQUENCE [LARGE SCALE GENOMIC DNA]</scope>
    <source>
        <strain evidence="1 2">cv. SW786</strain>
    </source>
</reference>
<evidence type="ECO:0000313" key="2">
    <source>
        <dbReference type="Proteomes" id="UP000594261"/>
    </source>
</evidence>
<protein>
    <submittedName>
        <fullName evidence="1">Uncharacterized protein</fullName>
    </submittedName>
</protein>
<keyword evidence="2" id="KW-1185">Reference proteome</keyword>
<dbReference type="AlphaFoldDB" id="A0A7N2MXI3"/>